<dbReference type="Gene3D" id="3.40.640.10">
    <property type="entry name" value="Type I PLP-dependent aspartate aminotransferase-like (Major domain)"/>
    <property type="match status" value="1"/>
</dbReference>
<dbReference type="PANTHER" id="PTHR46383">
    <property type="entry name" value="ASPARTATE AMINOTRANSFERASE"/>
    <property type="match status" value="1"/>
</dbReference>
<keyword evidence="10" id="KW-1185">Reference proteome</keyword>
<dbReference type="InterPro" id="IPR015421">
    <property type="entry name" value="PyrdxlP-dep_Trfase_major"/>
</dbReference>
<evidence type="ECO:0000313" key="9">
    <source>
        <dbReference type="EMBL" id="MFB9231344.1"/>
    </source>
</evidence>
<evidence type="ECO:0000259" key="8">
    <source>
        <dbReference type="Pfam" id="PF00155"/>
    </source>
</evidence>
<dbReference type="SUPFAM" id="SSF53383">
    <property type="entry name" value="PLP-dependent transferases"/>
    <property type="match status" value="1"/>
</dbReference>
<keyword evidence="3 7" id="KW-0032">Aminotransferase</keyword>
<dbReference type="EC" id="2.6.1.-" evidence="7"/>
<evidence type="ECO:0000256" key="1">
    <source>
        <dbReference type="ARBA" id="ARBA00001933"/>
    </source>
</evidence>
<dbReference type="CDD" id="cd00609">
    <property type="entry name" value="AAT_like"/>
    <property type="match status" value="1"/>
</dbReference>
<dbReference type="InterPro" id="IPR004839">
    <property type="entry name" value="Aminotransferase_I/II_large"/>
</dbReference>
<comment type="caution">
    <text evidence="9">The sequence shown here is derived from an EMBL/GenBank/DDBJ whole genome shotgun (WGS) entry which is preliminary data.</text>
</comment>
<reference evidence="9 10" key="1">
    <citation type="submission" date="2024-09" db="EMBL/GenBank/DDBJ databases">
        <authorList>
            <person name="Sun Q."/>
            <person name="Mori K."/>
        </authorList>
    </citation>
    <scope>NUCLEOTIDE SEQUENCE [LARGE SCALE GENOMIC DNA]</scope>
    <source>
        <strain evidence="9 10">CECT 8726</strain>
    </source>
</reference>
<evidence type="ECO:0000256" key="4">
    <source>
        <dbReference type="ARBA" id="ARBA00022679"/>
    </source>
</evidence>
<evidence type="ECO:0000256" key="5">
    <source>
        <dbReference type="ARBA" id="ARBA00022898"/>
    </source>
</evidence>
<dbReference type="GO" id="GO:0008483">
    <property type="term" value="F:transaminase activity"/>
    <property type="evidence" value="ECO:0007669"/>
    <property type="project" value="UniProtKB-KW"/>
</dbReference>
<comment type="catalytic activity">
    <reaction evidence="6">
        <text>L-aspartate + 2-oxoglutarate = oxaloacetate + L-glutamate</text>
        <dbReference type="Rhea" id="RHEA:21824"/>
        <dbReference type="ChEBI" id="CHEBI:16452"/>
        <dbReference type="ChEBI" id="CHEBI:16810"/>
        <dbReference type="ChEBI" id="CHEBI:29985"/>
        <dbReference type="ChEBI" id="CHEBI:29991"/>
        <dbReference type="EC" id="2.6.1.1"/>
    </reaction>
</comment>
<sequence>MINRINHPFKRSDRAANVQLSEIVQISEAAARLRAEGVDVLTFGTGEPDFPTPDHVIDAAHLAAKNGQTGYPPTQGTPVLRAAIAADATRFSGYTPEASEIIVSTGAKQVLSNAFQATVNPGDEVILPAPYWTSYADMVAFCEATVVPLECGAVTGFRLTPDQLSDAITADTKWLMLNTPGNPSGAMYSRADLEALADVLRAHPHVWIVADEIYQHITYEPFTSFRAAAPDLADRTLIVNGVSKAYAMTGWRLGWGIGPIDLIKAMVAVQGQSTSGASSISQAAALAALEGSQNLLAERAEEFRERRDLVVGALNAMPGLNCEVPGGAFYAFPDCSGVFGKTTPQGEVLETDADVCRYILDDAHVALVPGRAFGLPGYFRLSYAYATADLKEGCRRIAQALTELT</sequence>
<dbReference type="PROSITE" id="PS00105">
    <property type="entry name" value="AA_TRANSFER_CLASS_1"/>
    <property type="match status" value="1"/>
</dbReference>
<keyword evidence="5" id="KW-0663">Pyridoxal phosphate</keyword>
<evidence type="ECO:0000256" key="3">
    <source>
        <dbReference type="ARBA" id="ARBA00022576"/>
    </source>
</evidence>
<dbReference type="PANTHER" id="PTHR46383:SF1">
    <property type="entry name" value="ASPARTATE AMINOTRANSFERASE"/>
    <property type="match status" value="1"/>
</dbReference>
<accession>A0ABV5JD10</accession>
<dbReference type="InterPro" id="IPR050596">
    <property type="entry name" value="AspAT/PAT-like"/>
</dbReference>
<keyword evidence="4 7" id="KW-0808">Transferase</keyword>
<protein>
    <recommendedName>
        <fullName evidence="7">Aminotransferase</fullName>
        <ecNumber evidence="7">2.6.1.-</ecNumber>
    </recommendedName>
</protein>
<dbReference type="EMBL" id="JBHMEA010000016">
    <property type="protein sequence ID" value="MFB9231344.1"/>
    <property type="molecule type" value="Genomic_DNA"/>
</dbReference>
<name>A0ABV5JD10_9RHOB</name>
<evidence type="ECO:0000256" key="6">
    <source>
        <dbReference type="ARBA" id="ARBA00049185"/>
    </source>
</evidence>
<comment type="cofactor">
    <cofactor evidence="1 7">
        <name>pyridoxal 5'-phosphate</name>
        <dbReference type="ChEBI" id="CHEBI:597326"/>
    </cofactor>
</comment>
<comment type="similarity">
    <text evidence="2 7">Belongs to the class-I pyridoxal-phosphate-dependent aminotransferase family.</text>
</comment>
<dbReference type="RefSeq" id="WP_213888856.1">
    <property type="nucleotide sequence ID" value="NZ_JAGFNU010000005.1"/>
</dbReference>
<dbReference type="InterPro" id="IPR004838">
    <property type="entry name" value="NHTrfase_class1_PyrdxlP-BS"/>
</dbReference>
<evidence type="ECO:0000256" key="7">
    <source>
        <dbReference type="RuleBase" id="RU000481"/>
    </source>
</evidence>
<organism evidence="9 10">
    <name type="scientific">Pseudohalocynthiibacter aestuariivivens</name>
    <dbReference type="NCBI Taxonomy" id="1591409"/>
    <lineage>
        <taxon>Bacteria</taxon>
        <taxon>Pseudomonadati</taxon>
        <taxon>Pseudomonadota</taxon>
        <taxon>Alphaproteobacteria</taxon>
        <taxon>Rhodobacterales</taxon>
        <taxon>Paracoccaceae</taxon>
        <taxon>Pseudohalocynthiibacter</taxon>
    </lineage>
</organism>
<feature type="domain" description="Aminotransferase class I/classII large" evidence="8">
    <location>
        <begin position="39"/>
        <end position="397"/>
    </location>
</feature>
<evidence type="ECO:0000313" key="10">
    <source>
        <dbReference type="Proteomes" id="UP001589683"/>
    </source>
</evidence>
<dbReference type="InterPro" id="IPR015422">
    <property type="entry name" value="PyrdxlP-dep_Trfase_small"/>
</dbReference>
<dbReference type="Proteomes" id="UP001589683">
    <property type="component" value="Unassembled WGS sequence"/>
</dbReference>
<proteinExistence type="inferred from homology"/>
<gene>
    <name evidence="9" type="ORF">ACFFUT_06035</name>
</gene>
<evidence type="ECO:0000256" key="2">
    <source>
        <dbReference type="ARBA" id="ARBA00007441"/>
    </source>
</evidence>
<dbReference type="Gene3D" id="3.90.1150.10">
    <property type="entry name" value="Aspartate Aminotransferase, domain 1"/>
    <property type="match status" value="1"/>
</dbReference>
<dbReference type="InterPro" id="IPR015424">
    <property type="entry name" value="PyrdxlP-dep_Trfase"/>
</dbReference>
<dbReference type="Pfam" id="PF00155">
    <property type="entry name" value="Aminotran_1_2"/>
    <property type="match status" value="1"/>
</dbReference>